<dbReference type="InterPro" id="IPR027973">
    <property type="entry name" value="FSAF1-like"/>
</dbReference>
<dbReference type="PANTHER" id="PTHR28096">
    <property type="entry name" value="PROTEIN FAF1"/>
    <property type="match status" value="1"/>
</dbReference>
<dbReference type="EMBL" id="JAHRHJ020000009">
    <property type="protein sequence ID" value="KAH9303330.1"/>
    <property type="molecule type" value="Genomic_DNA"/>
</dbReference>
<dbReference type="InterPro" id="IPR053030">
    <property type="entry name" value="Ribosomal_biogenesis_FAF1-like"/>
</dbReference>
<dbReference type="Pfam" id="PF15375">
    <property type="entry name" value="FSAF1"/>
    <property type="match status" value="1"/>
</dbReference>
<proteinExistence type="predicted"/>
<dbReference type="OMA" id="ASNEWHS"/>
<feature type="non-terminal residue" evidence="2">
    <location>
        <position position="1"/>
    </location>
</feature>
<gene>
    <name evidence="2" type="ORF">KI387_014913</name>
</gene>
<evidence type="ECO:0000313" key="2">
    <source>
        <dbReference type="EMBL" id="KAH9303330.1"/>
    </source>
</evidence>
<accession>A0AA38CMI6</accession>
<reference evidence="2 3" key="1">
    <citation type="journal article" date="2021" name="Nat. Plants">
        <title>The Taxus genome provides insights into paclitaxel biosynthesis.</title>
        <authorList>
            <person name="Xiong X."/>
            <person name="Gou J."/>
            <person name="Liao Q."/>
            <person name="Li Y."/>
            <person name="Zhou Q."/>
            <person name="Bi G."/>
            <person name="Li C."/>
            <person name="Du R."/>
            <person name="Wang X."/>
            <person name="Sun T."/>
            <person name="Guo L."/>
            <person name="Liang H."/>
            <person name="Lu P."/>
            <person name="Wu Y."/>
            <person name="Zhang Z."/>
            <person name="Ro D.K."/>
            <person name="Shang Y."/>
            <person name="Huang S."/>
            <person name="Yan J."/>
        </authorList>
    </citation>
    <scope>NUCLEOTIDE SEQUENCE [LARGE SCALE GENOMIC DNA]</scope>
    <source>
        <strain evidence="2">Ta-2019</strain>
    </source>
</reference>
<feature type="compositionally biased region" description="Basic residues" evidence="1">
    <location>
        <begin position="212"/>
        <end position="229"/>
    </location>
</feature>
<comment type="caution">
    <text evidence="2">The sequence shown here is derived from an EMBL/GenBank/DDBJ whole genome shotgun (WGS) entry which is preliminary data.</text>
</comment>
<dbReference type="PANTHER" id="PTHR28096:SF1">
    <property type="entry name" value="PROTEIN FAF1"/>
    <property type="match status" value="1"/>
</dbReference>
<dbReference type="AlphaFoldDB" id="A0AA38CMI6"/>
<sequence length="229" mass="26186">WDKSTFVKNPSGFSKSTARACSFTGMDLKSDPQVVYDSSVITRKPHSGASASEWRNFMSSNPSNMFKETQTRRLDKQVDSDEENDIFEKVFKEVEELGVAQMPWKKRKAVENQKVLALGGKPAKNCKISILDGKFIKKKRERTEKQAIKNEEILLGQFGKRVKKDDRRRKPEDRGLMATEGIFKQGILHVKPLKNTAEKSDEGIYRMGTGKGKMKNKSKRKKQKGKKKR</sequence>
<evidence type="ECO:0000256" key="1">
    <source>
        <dbReference type="SAM" id="MobiDB-lite"/>
    </source>
</evidence>
<feature type="non-terminal residue" evidence="2">
    <location>
        <position position="229"/>
    </location>
</feature>
<keyword evidence="3" id="KW-1185">Reference proteome</keyword>
<evidence type="ECO:0000313" key="3">
    <source>
        <dbReference type="Proteomes" id="UP000824469"/>
    </source>
</evidence>
<protein>
    <submittedName>
        <fullName evidence="2">Uncharacterized protein</fullName>
    </submittedName>
</protein>
<name>A0AA38CMI6_TAXCH</name>
<organism evidence="2 3">
    <name type="scientific">Taxus chinensis</name>
    <name type="common">Chinese yew</name>
    <name type="synonym">Taxus wallichiana var. chinensis</name>
    <dbReference type="NCBI Taxonomy" id="29808"/>
    <lineage>
        <taxon>Eukaryota</taxon>
        <taxon>Viridiplantae</taxon>
        <taxon>Streptophyta</taxon>
        <taxon>Embryophyta</taxon>
        <taxon>Tracheophyta</taxon>
        <taxon>Spermatophyta</taxon>
        <taxon>Pinopsida</taxon>
        <taxon>Pinidae</taxon>
        <taxon>Conifers II</taxon>
        <taxon>Cupressales</taxon>
        <taxon>Taxaceae</taxon>
        <taxon>Taxus</taxon>
    </lineage>
</organism>
<dbReference type="GO" id="GO:0005730">
    <property type="term" value="C:nucleolus"/>
    <property type="evidence" value="ECO:0007669"/>
    <property type="project" value="TreeGrafter"/>
</dbReference>
<dbReference type="GO" id="GO:0000462">
    <property type="term" value="P:maturation of SSU-rRNA from tricistronic rRNA transcript (SSU-rRNA, 5.8S rRNA, LSU-rRNA)"/>
    <property type="evidence" value="ECO:0007669"/>
    <property type="project" value="TreeGrafter"/>
</dbReference>
<feature type="region of interest" description="Disordered" evidence="1">
    <location>
        <begin position="198"/>
        <end position="229"/>
    </location>
</feature>
<dbReference type="Proteomes" id="UP000824469">
    <property type="component" value="Unassembled WGS sequence"/>
</dbReference>